<gene>
    <name evidence="1" type="ORF">FH972_023649</name>
</gene>
<organism evidence="1 2">
    <name type="scientific">Carpinus fangiana</name>
    <dbReference type="NCBI Taxonomy" id="176857"/>
    <lineage>
        <taxon>Eukaryota</taxon>
        <taxon>Viridiplantae</taxon>
        <taxon>Streptophyta</taxon>
        <taxon>Embryophyta</taxon>
        <taxon>Tracheophyta</taxon>
        <taxon>Spermatophyta</taxon>
        <taxon>Magnoliopsida</taxon>
        <taxon>eudicotyledons</taxon>
        <taxon>Gunneridae</taxon>
        <taxon>Pentapetalae</taxon>
        <taxon>rosids</taxon>
        <taxon>fabids</taxon>
        <taxon>Fagales</taxon>
        <taxon>Betulaceae</taxon>
        <taxon>Carpinus</taxon>
    </lineage>
</organism>
<evidence type="ECO:0000313" key="1">
    <source>
        <dbReference type="EMBL" id="KAB8349630.1"/>
    </source>
</evidence>
<proteinExistence type="predicted"/>
<evidence type="ECO:0000313" key="2">
    <source>
        <dbReference type="Proteomes" id="UP000327013"/>
    </source>
</evidence>
<reference evidence="1 2" key="1">
    <citation type="submission" date="2019-06" db="EMBL/GenBank/DDBJ databases">
        <title>A chromosomal-level reference genome of Carpinus fangiana (Coryloideae, Betulaceae).</title>
        <authorList>
            <person name="Yang X."/>
            <person name="Wang Z."/>
            <person name="Zhang L."/>
            <person name="Hao G."/>
            <person name="Liu J."/>
            <person name="Yang Y."/>
        </authorList>
    </citation>
    <scope>NUCLEOTIDE SEQUENCE [LARGE SCALE GENOMIC DNA]</scope>
    <source>
        <strain evidence="1">Cfa_2016G</strain>
        <tissue evidence="1">Leaf</tissue>
    </source>
</reference>
<accession>A0A5N6KY23</accession>
<keyword evidence="2" id="KW-1185">Reference proteome</keyword>
<sequence>MGRKLGRCAQVSLARRVSSSTAAQLLWVGGVWLVEEALHCRCNTAACPEAVHAAMADETDEGTGLYCGRHGHAHCWWRAGGLRLTMPRWKQRALRFLLARALCRPWWWEGERCPRLTHAGGLAAGDAGSSRAHLNFVHLPRTAVACVRPGLRCNGACLATLGRPIPLDLPSSISVVFCLGARAADPASSYRIHLAHPKTRVQ</sequence>
<comment type="caution">
    <text evidence="1">The sequence shown here is derived from an EMBL/GenBank/DDBJ whole genome shotgun (WGS) entry which is preliminary data.</text>
</comment>
<name>A0A5N6KY23_9ROSI</name>
<dbReference type="AlphaFoldDB" id="A0A5N6KY23"/>
<dbReference type="EMBL" id="VIBQ01000014">
    <property type="protein sequence ID" value="KAB8349630.1"/>
    <property type="molecule type" value="Genomic_DNA"/>
</dbReference>
<protein>
    <submittedName>
        <fullName evidence="1">Uncharacterized protein</fullName>
    </submittedName>
</protein>
<dbReference type="Proteomes" id="UP000327013">
    <property type="component" value="Unassembled WGS sequence"/>
</dbReference>